<keyword evidence="2" id="KW-1185">Reference proteome</keyword>
<dbReference type="Proteomes" id="UP001648503">
    <property type="component" value="Unassembled WGS sequence"/>
</dbReference>
<sequence>MPRSKSVVDNHIEEMKLNACLTSDAWSNIKNEPIVNYMLISDSSTFFLESVSTGEQSHVAKWIAQDMGRVIDSLAGKMTAQLQKAQLTESLPGLVQPAPTRWGFLEGVFRKLEKKVNTFCTALFLPGTSFKEQASRKRVSRRSMTSLRTVLFAPITTIEIGFLIWRCNWDRIFARSSVRWQKMTAFERTRVEDLIFDYGSETEQSQQMGKKESNVFSVYQFCDQGQSQQGSKGFFAS</sequence>
<accession>A0ABQ8EUH4</accession>
<dbReference type="EMBL" id="JAFCIX010000570">
    <property type="protein sequence ID" value="KAH6586820.1"/>
    <property type="molecule type" value="Genomic_DNA"/>
</dbReference>
<gene>
    <name evidence="1" type="ORF">BASA50_000184</name>
</gene>
<reference evidence="1 2" key="1">
    <citation type="submission" date="2021-02" db="EMBL/GenBank/DDBJ databases">
        <title>Variation within the Batrachochytrium salamandrivorans European outbreak.</title>
        <authorList>
            <person name="Kelly M."/>
            <person name="Pasmans F."/>
            <person name="Shea T.P."/>
            <person name="Munoz J.F."/>
            <person name="Carranza S."/>
            <person name="Cuomo C.A."/>
            <person name="Martel A."/>
        </authorList>
    </citation>
    <scope>NUCLEOTIDE SEQUENCE [LARGE SCALE GENOMIC DNA]</scope>
    <source>
        <strain evidence="1 2">AMFP18/2</strain>
    </source>
</reference>
<name>A0ABQ8EUH4_9FUNG</name>
<proteinExistence type="predicted"/>
<comment type="caution">
    <text evidence="1">The sequence shown here is derived from an EMBL/GenBank/DDBJ whole genome shotgun (WGS) entry which is preliminary data.</text>
</comment>
<protein>
    <recommendedName>
        <fullName evidence="3">DUF659 domain-containing protein</fullName>
    </recommendedName>
</protein>
<organism evidence="1 2">
    <name type="scientific">Batrachochytrium salamandrivorans</name>
    <dbReference type="NCBI Taxonomy" id="1357716"/>
    <lineage>
        <taxon>Eukaryota</taxon>
        <taxon>Fungi</taxon>
        <taxon>Fungi incertae sedis</taxon>
        <taxon>Chytridiomycota</taxon>
        <taxon>Chytridiomycota incertae sedis</taxon>
        <taxon>Chytridiomycetes</taxon>
        <taxon>Rhizophydiales</taxon>
        <taxon>Rhizophydiales incertae sedis</taxon>
        <taxon>Batrachochytrium</taxon>
    </lineage>
</organism>
<evidence type="ECO:0000313" key="2">
    <source>
        <dbReference type="Proteomes" id="UP001648503"/>
    </source>
</evidence>
<evidence type="ECO:0000313" key="1">
    <source>
        <dbReference type="EMBL" id="KAH6586820.1"/>
    </source>
</evidence>
<evidence type="ECO:0008006" key="3">
    <source>
        <dbReference type="Google" id="ProtNLM"/>
    </source>
</evidence>